<dbReference type="Pfam" id="PF20684">
    <property type="entry name" value="Fung_rhodopsin"/>
    <property type="match status" value="1"/>
</dbReference>
<dbReference type="EMBL" id="JABFCT010000003">
    <property type="protein sequence ID" value="KAF5877156.1"/>
    <property type="molecule type" value="Genomic_DNA"/>
</dbReference>
<dbReference type="GeneID" id="59255640"/>
<proteinExistence type="inferred from homology"/>
<evidence type="ECO:0000256" key="3">
    <source>
        <dbReference type="ARBA" id="ARBA00022989"/>
    </source>
</evidence>
<evidence type="ECO:0000256" key="2">
    <source>
        <dbReference type="ARBA" id="ARBA00022692"/>
    </source>
</evidence>
<evidence type="ECO:0000259" key="7">
    <source>
        <dbReference type="Pfam" id="PF20684"/>
    </source>
</evidence>
<dbReference type="AlphaFoldDB" id="A0A8H6ELY3"/>
<comment type="subcellular location">
    <subcellularLocation>
        <location evidence="1">Membrane</location>
        <topology evidence="1">Multi-pass membrane protein</topology>
    </subcellularLocation>
</comment>
<dbReference type="InterPro" id="IPR052337">
    <property type="entry name" value="SAT4-like"/>
</dbReference>
<feature type="transmembrane region" description="Helical" evidence="6">
    <location>
        <begin position="156"/>
        <end position="179"/>
    </location>
</feature>
<dbReference type="Proteomes" id="UP000531561">
    <property type="component" value="Unassembled WGS sequence"/>
</dbReference>
<dbReference type="GO" id="GO:0016020">
    <property type="term" value="C:membrane"/>
    <property type="evidence" value="ECO:0007669"/>
    <property type="project" value="UniProtKB-SubCell"/>
</dbReference>
<dbReference type="PANTHER" id="PTHR33048">
    <property type="entry name" value="PTH11-LIKE INTEGRAL MEMBRANE PROTEIN (AFU_ORTHOLOGUE AFUA_5G11245)"/>
    <property type="match status" value="1"/>
</dbReference>
<organism evidence="8 9">
    <name type="scientific">Botrytis fragariae</name>
    <dbReference type="NCBI Taxonomy" id="1964551"/>
    <lineage>
        <taxon>Eukaryota</taxon>
        <taxon>Fungi</taxon>
        <taxon>Dikarya</taxon>
        <taxon>Ascomycota</taxon>
        <taxon>Pezizomycotina</taxon>
        <taxon>Leotiomycetes</taxon>
        <taxon>Helotiales</taxon>
        <taxon>Sclerotiniaceae</taxon>
        <taxon>Botrytis</taxon>
    </lineage>
</organism>
<feature type="transmembrane region" description="Helical" evidence="6">
    <location>
        <begin position="76"/>
        <end position="101"/>
    </location>
</feature>
<evidence type="ECO:0000313" key="8">
    <source>
        <dbReference type="EMBL" id="KAF5877156.1"/>
    </source>
</evidence>
<evidence type="ECO:0000256" key="5">
    <source>
        <dbReference type="ARBA" id="ARBA00038359"/>
    </source>
</evidence>
<comment type="caution">
    <text evidence="8">The sequence shown here is derived from an EMBL/GenBank/DDBJ whole genome shotgun (WGS) entry which is preliminary data.</text>
</comment>
<reference evidence="8 9" key="1">
    <citation type="journal article" date="2020" name="Phytopathology">
        <title>A high-quality genome resource of Botrytis fragariae, a new and rapidly spreading fungal pathogen causing strawberry gray mold in the U.S.A.</title>
        <authorList>
            <person name="Wu Y."/>
            <person name="Saski C.A."/>
            <person name="Schnabel G."/>
            <person name="Xiao S."/>
            <person name="Hu M."/>
        </authorList>
    </citation>
    <scope>NUCLEOTIDE SEQUENCE [LARGE SCALE GENOMIC DNA]</scope>
    <source>
        <strain evidence="8 9">BVB16</strain>
    </source>
</reference>
<sequence>MWCNLGIIYVRIRTFRHLSSDGFCVIVAWILLLSCAIICQKISRDMYEMLGVLNGVLLPPPEKSEKHAERFLRGSAAVYVLYCCALWLIKISFLLFLGRLLENVDSYVWPRRIVAMVVFGSWMICIGIIPYSCLIPSFVKISATCQTRFAIRMQHFALGFGCGLDVLTDTMIMAIPISMLWAVRLSRKRKLALAGCHIMISMIFAIVRVAIVSSHSHRVEESWLYTWSFVEKTVAIVVACLASFRSLFSRQNTSQPTLPDPYERYESEENRQKKKKRIFDIQFGLLSRLTNSSVYVDINKTTSRSTELEDVLLHRQKIDVRQDVELQCSDSQTQAT</sequence>
<evidence type="ECO:0000256" key="6">
    <source>
        <dbReference type="SAM" id="Phobius"/>
    </source>
</evidence>
<comment type="similarity">
    <text evidence="5">Belongs to the SAT4 family.</text>
</comment>
<feature type="transmembrane region" description="Helical" evidence="6">
    <location>
        <begin position="191"/>
        <end position="211"/>
    </location>
</feature>
<evidence type="ECO:0000313" key="9">
    <source>
        <dbReference type="Proteomes" id="UP000531561"/>
    </source>
</evidence>
<evidence type="ECO:0000256" key="1">
    <source>
        <dbReference type="ARBA" id="ARBA00004141"/>
    </source>
</evidence>
<protein>
    <recommendedName>
        <fullName evidence="7">Rhodopsin domain-containing protein</fullName>
    </recommendedName>
</protein>
<feature type="transmembrane region" description="Helical" evidence="6">
    <location>
        <begin position="113"/>
        <end position="135"/>
    </location>
</feature>
<accession>A0A8H6ELY3</accession>
<dbReference type="InterPro" id="IPR049326">
    <property type="entry name" value="Rhodopsin_dom_fungi"/>
</dbReference>
<keyword evidence="4 6" id="KW-0472">Membrane</keyword>
<dbReference type="PANTHER" id="PTHR33048:SF47">
    <property type="entry name" value="INTEGRAL MEMBRANE PROTEIN-RELATED"/>
    <property type="match status" value="1"/>
</dbReference>
<keyword evidence="9" id="KW-1185">Reference proteome</keyword>
<gene>
    <name evidence="8" type="ORF">Bfra_001519</name>
</gene>
<feature type="domain" description="Rhodopsin" evidence="7">
    <location>
        <begin position="8"/>
        <end position="250"/>
    </location>
</feature>
<evidence type="ECO:0000256" key="4">
    <source>
        <dbReference type="ARBA" id="ARBA00023136"/>
    </source>
</evidence>
<keyword evidence="3 6" id="KW-1133">Transmembrane helix</keyword>
<dbReference type="OrthoDB" id="444631at2759"/>
<name>A0A8H6ELY3_9HELO</name>
<keyword evidence="2 6" id="KW-0812">Transmembrane</keyword>
<dbReference type="RefSeq" id="XP_037196102.1">
    <property type="nucleotide sequence ID" value="XM_037331948.1"/>
</dbReference>
<feature type="transmembrane region" description="Helical" evidence="6">
    <location>
        <begin position="20"/>
        <end position="39"/>
    </location>
</feature>